<protein>
    <submittedName>
        <fullName evidence="1">Baseplate assembly protein J</fullName>
    </submittedName>
</protein>
<dbReference type="InterPro" id="IPR052726">
    <property type="entry name" value="Phage_Baseplate_Hub"/>
</dbReference>
<dbReference type="PANTHER" id="PTHR35862:SF1">
    <property type="entry name" value="FELS-2 PROPHAGE PROTEIN"/>
    <property type="match status" value="1"/>
</dbReference>
<gene>
    <name evidence="1" type="primary">J</name>
    <name evidence="1" type="ORF">KL86APRO_10475</name>
</gene>
<name>A0A212J3W2_9PROT</name>
<accession>A0A212J3W2</accession>
<dbReference type="PANTHER" id="PTHR35862">
    <property type="entry name" value="FELS-2 PROPHAGE PROTEIN"/>
    <property type="match status" value="1"/>
</dbReference>
<sequence>MSRYAAVDLSALAAPNVVEPLSYETILAELKAALASATAAIIPDWNPDLEGDVLVKLLEVVAYREALLRQRVNDAARARMLAFARGSDLEHEAARYGVTRLMLDPGDPHAIPPVPPTYESDDDLRLRTQLAPEALTTAGSEGSYTFHGLTVGERPTSVQIEAPTAGVVVMTYTFDPTGLSAKIKDANVERTVPGTVRVTLLGREGDGTVSPEILAAARAHLTGKYLVPLNDEVLVQGATIRPYAVAASLVVYEGPDRDVVLAAARASLAAMAEKRHALGEMVTADVIDAALHVAGVRRVILSPEWADVVCAGTEAPFMASAAVDVAEGA</sequence>
<reference evidence="1" key="1">
    <citation type="submission" date="2016-04" db="EMBL/GenBank/DDBJ databases">
        <authorList>
            <person name="Evans L.H."/>
            <person name="Alamgir A."/>
            <person name="Owens N."/>
            <person name="Weber N.D."/>
            <person name="Virtaneva K."/>
            <person name="Barbian K."/>
            <person name="Babar A."/>
            <person name="Rosenke K."/>
        </authorList>
    </citation>
    <scope>NUCLEOTIDE SEQUENCE</scope>
    <source>
        <strain evidence="1">86</strain>
    </source>
</reference>
<dbReference type="EMBL" id="FLUO01000001">
    <property type="protein sequence ID" value="SBV94146.1"/>
    <property type="molecule type" value="Genomic_DNA"/>
</dbReference>
<organism evidence="1">
    <name type="scientific">uncultured Alphaproteobacteria bacterium</name>
    <dbReference type="NCBI Taxonomy" id="91750"/>
    <lineage>
        <taxon>Bacteria</taxon>
        <taxon>Pseudomonadati</taxon>
        <taxon>Pseudomonadota</taxon>
        <taxon>Alphaproteobacteria</taxon>
        <taxon>environmental samples</taxon>
    </lineage>
</organism>
<evidence type="ECO:0000313" key="1">
    <source>
        <dbReference type="EMBL" id="SBV94146.1"/>
    </source>
</evidence>
<proteinExistence type="predicted"/>
<dbReference type="PIRSF" id="PIRSF020481">
    <property type="entry name" value="BAP"/>
    <property type="match status" value="1"/>
</dbReference>
<dbReference type="InterPro" id="IPR014507">
    <property type="entry name" value="Baseplate_assembly_J_pred"/>
</dbReference>
<dbReference type="AlphaFoldDB" id="A0A212J3W2"/>